<dbReference type="InterPro" id="IPR046454">
    <property type="entry name" value="GpA_endonuclease"/>
</dbReference>
<dbReference type="RefSeq" id="WP_086086496.1">
    <property type="nucleotide sequence ID" value="NZ_CP021112.1"/>
</dbReference>
<dbReference type="Pfam" id="PF20454">
    <property type="entry name" value="GpA_nuclease"/>
    <property type="match status" value="1"/>
</dbReference>
<keyword evidence="4" id="KW-1185">Reference proteome</keyword>
<dbReference type="STRING" id="1235591.CAK95_03100"/>
<dbReference type="Gene3D" id="3.40.50.300">
    <property type="entry name" value="P-loop containing nucleotide triphosphate hydrolases"/>
    <property type="match status" value="1"/>
</dbReference>
<dbReference type="GO" id="GO:0016887">
    <property type="term" value="F:ATP hydrolysis activity"/>
    <property type="evidence" value="ECO:0007669"/>
    <property type="project" value="InterPro"/>
</dbReference>
<dbReference type="InterPro" id="IPR008866">
    <property type="entry name" value="Phage_lambda_GpA-like"/>
</dbReference>
<dbReference type="EMBL" id="CP021112">
    <property type="protein sequence ID" value="ARP98183.1"/>
    <property type="molecule type" value="Genomic_DNA"/>
</dbReference>
<protein>
    <submittedName>
        <fullName evidence="3">Phage tail protein</fullName>
    </submittedName>
</protein>
<dbReference type="Proteomes" id="UP000194137">
    <property type="component" value="Chromosome"/>
</dbReference>
<dbReference type="OrthoDB" id="5181253at2"/>
<dbReference type="AlphaFoldDB" id="A0A1W6ZL79"/>
<accession>A0A1W6ZL79</accession>
<dbReference type="KEGG" id="psin:CAK95_03100"/>
<name>A0A1W6ZL79_9HYPH</name>
<sequence>MSAVTSPNLPRFEPSSGDLFAFDGAEELSQAWRDGLTPDPALTVSEWADRHRVLSPRASAEPGRYRTDRTPYMRAIIDALSPTHPARRIVVMKSAQVGFTEGGNNWIGYVIHHAPGPMLAVQPTVELAKRFSRQRIDPLVNESPALRERVKPARSRDAGNTVLSKEFPAGLLVITGANSAVGLRSMPARYLFLDEVDAYPPSADEEGDPVALAEARTRTFSWRSKVLLGSTPTIHGLSRVEREYEASDQRRYFVPCPHCRDMQWLSFERLRWDKGKPDTAHYICVACDGRLEEHHKTAMLEAGEWRPTAQAQDPGTIGFHVSALYSPVGWLSWENIARLWEAATTDEARRSFKNSVLGETWVETGEAPDWQRLYERRESWQIGTVPSGGLFLTAGADVQKDRIEVDVWAWGRGLESWLVDHVVVEGGPEQAETWEELGLLLDHTWLHAHGTRLGLAKLAIDTGYEAPAVYAWARRAGHAQVAPIKGVEGFNRAAPVAGPTHVDVTEGGKKLRRGARLWTIAVATFKSETYRFLRLGAPTDEEIEAGARYPAGFVHLPRGAEAEWVKQLVAEQLVTVKTKRGFTRLEWQKLRERNEALDCRVYARAAAWIAGADRWTEAMWRDLEQQVGAAEEVESDPPSEASSETVAGIVRRRPEHRGRRVFRSSYFS</sequence>
<gene>
    <name evidence="3" type="ORF">CAK95_03100</name>
</gene>
<dbReference type="PANTHER" id="PTHR34413">
    <property type="entry name" value="PROPHAGE TAIL FIBER ASSEMBLY PROTEIN HOMOLOG TFAE-RELATED-RELATED"/>
    <property type="match status" value="1"/>
</dbReference>
<dbReference type="GO" id="GO:0005524">
    <property type="term" value="F:ATP binding"/>
    <property type="evidence" value="ECO:0007669"/>
    <property type="project" value="InterPro"/>
</dbReference>
<proteinExistence type="inferred from homology"/>
<evidence type="ECO:0000259" key="2">
    <source>
        <dbReference type="Pfam" id="PF20454"/>
    </source>
</evidence>
<dbReference type="GO" id="GO:0004519">
    <property type="term" value="F:endonuclease activity"/>
    <property type="evidence" value="ECO:0007669"/>
    <property type="project" value="InterPro"/>
</dbReference>
<organism evidence="3 4">
    <name type="scientific">Pseudorhodoplanes sinuspersici</name>
    <dbReference type="NCBI Taxonomy" id="1235591"/>
    <lineage>
        <taxon>Bacteria</taxon>
        <taxon>Pseudomonadati</taxon>
        <taxon>Pseudomonadota</taxon>
        <taxon>Alphaproteobacteria</taxon>
        <taxon>Hyphomicrobiales</taxon>
        <taxon>Pseudorhodoplanes</taxon>
    </lineage>
</organism>
<dbReference type="InterPro" id="IPR027417">
    <property type="entry name" value="P-loop_NTPase"/>
</dbReference>
<feature type="domain" description="Terminase large subunit GpA endonuclease" evidence="2">
    <location>
        <begin position="317"/>
        <end position="613"/>
    </location>
</feature>
<dbReference type="InterPro" id="IPR046453">
    <property type="entry name" value="GpA_ATPase"/>
</dbReference>
<evidence type="ECO:0000313" key="3">
    <source>
        <dbReference type="EMBL" id="ARP98183.1"/>
    </source>
</evidence>
<evidence type="ECO:0000313" key="4">
    <source>
        <dbReference type="Proteomes" id="UP000194137"/>
    </source>
</evidence>
<dbReference type="InterPro" id="IPR051220">
    <property type="entry name" value="TFA_Chaperone"/>
</dbReference>
<dbReference type="PANTHER" id="PTHR34413:SF2">
    <property type="entry name" value="PROPHAGE TAIL FIBER ASSEMBLY PROTEIN HOMOLOG TFAE-RELATED"/>
    <property type="match status" value="1"/>
</dbReference>
<dbReference type="HAMAP" id="MF_04144">
    <property type="entry name" value="TERL_LAMBDA"/>
    <property type="match status" value="1"/>
</dbReference>
<reference evidence="3 4" key="1">
    <citation type="submission" date="2017-05" db="EMBL/GenBank/DDBJ databases">
        <title>Full genome sequence of Pseudorhodoplanes sinuspersici.</title>
        <authorList>
            <person name="Dastgheib S.M.M."/>
            <person name="Shavandi M."/>
            <person name="Tirandaz H."/>
        </authorList>
    </citation>
    <scope>NUCLEOTIDE SEQUENCE [LARGE SCALE GENOMIC DNA]</scope>
    <source>
        <strain evidence="3 4">RIPI110</strain>
    </source>
</reference>
<feature type="domain" description="Phage terminase large subunit GpA ATPase" evidence="1">
    <location>
        <begin position="59"/>
        <end position="305"/>
    </location>
</feature>
<evidence type="ECO:0000259" key="1">
    <source>
        <dbReference type="Pfam" id="PF05876"/>
    </source>
</evidence>
<dbReference type="Pfam" id="PF05876">
    <property type="entry name" value="GpA_ATPase"/>
    <property type="match status" value="1"/>
</dbReference>